<dbReference type="Gene3D" id="1.10.12.10">
    <property type="entry name" value="Lyase 2-enoyl-coa Hydratase, Chain A, domain 2"/>
    <property type="match status" value="1"/>
</dbReference>
<comment type="similarity">
    <text evidence="1 2">Belongs to the enoyl-CoA hydratase/isomerase family.</text>
</comment>
<comment type="caution">
    <text evidence="4">The sequence shown here is derived from an EMBL/GenBank/DDBJ whole genome shotgun (WGS) entry which is preliminary data.</text>
</comment>
<dbReference type="Gene3D" id="2.40.50.840">
    <property type="match status" value="1"/>
</dbReference>
<gene>
    <name evidence="4" type="ORF">E9934_18785</name>
</gene>
<dbReference type="Pfam" id="PF00378">
    <property type="entry name" value="ECH_1"/>
    <property type="match status" value="1"/>
</dbReference>
<protein>
    <submittedName>
        <fullName evidence="4">Crotonase/enoyl-CoA hydratase family protein</fullName>
    </submittedName>
</protein>
<dbReference type="InterPro" id="IPR029045">
    <property type="entry name" value="ClpP/crotonase-like_dom_sf"/>
</dbReference>
<dbReference type="CDD" id="cd07812">
    <property type="entry name" value="SRPBCC"/>
    <property type="match status" value="1"/>
</dbReference>
<dbReference type="InterPro" id="IPR040771">
    <property type="entry name" value="TLP1_add_C"/>
</dbReference>
<sequence>MASSSPTSRALRNLRNLRSLRLLAPVVAQTARVAASDAVARLRPRTPGAEAELTLPAPAGAADFARHVHVQGVVPGSPGQVAELVADLDRVHEWLTLHLSWRGERPSRMEAGAEFVQQIKLMDIPAQARWRVERADAEGFELRGTGPMGITVGLWCTLAATSGATSVRLDGALDGPPVRGPIGLTAVRSVETALAESLQVLAGILGGGSLARIAEEPVRHERTGRLLDPTTPVVIGVGQLVQRDPDPAAPVEPAAMAARALRAAAEDAGLGDDLLGRADLVYAVPSASWTYGDQAGLVAELVGAPDAGTVQTSPYGGDGAQLAVNDAAREVAEGRAHVVLVSGAEAGRTVAALQAAGREPQWTRQPGDAAPDRVIGIDRTANNEAETSVGLGAPIYVYALLESALRGAAGTPDAEHRDRIADLWARHSAIAAGNPWAWDRTERSAAEIATPSPDNREIADPYTKLMCANLQVDLAAGVIVASVAAAQALGVPQERWVFLHAGASAADEWFVSERADLTASPAIAAAGAAALDHAGITVDELGPIDLYSCFPAAVQLGAGALGLPWNDPARPLSVTGGLTSAGGPGNNYGLHAVASMVPLLRAEPEQFGLSSSLGWYATKHAVGVYSATPPRQTFAHLKPAFDRPAPRPVRTDLEGTAVVEAVTVPRGRSGDPEGVIVSAIAPDGARVLLRREDPADVLALIEGDSLRRTIALVDGRVVLTGERQELPEPPPAPVRTERAGGEILVVTLDRPRVRNAIDGLTARLLERAIDDAEADDTVRVIVLTGAGGTFCAGMDLVGAHGGAVPVTDRRGPLGLTAEPPTKPTIAAVEGSALAGGFELALCADLIVAAEDATFGLPEAKRGLLAAAGGLWRTAVRLPRAVALELAMVGDAVTADRLHGLGLVNAVVPTGTALPAALELAERIVANAPLSVLVGKQVVDEAPTWTPEEAFARQSELASPVLLSDDAREGVAAFAEKRSPRWTGR</sequence>
<dbReference type="SUPFAM" id="SSF52096">
    <property type="entry name" value="ClpP/crotonase"/>
    <property type="match status" value="1"/>
</dbReference>
<dbReference type="InterPro" id="IPR018376">
    <property type="entry name" value="Enoyl-CoA_hyd/isom_CS"/>
</dbReference>
<evidence type="ECO:0000313" key="4">
    <source>
        <dbReference type="EMBL" id="THV08871.1"/>
    </source>
</evidence>
<dbReference type="PANTHER" id="PTHR43802:SF1">
    <property type="entry name" value="IP11341P-RELATED"/>
    <property type="match status" value="1"/>
</dbReference>
<dbReference type="GO" id="GO:0016746">
    <property type="term" value="F:acyltransferase activity"/>
    <property type="evidence" value="ECO:0007669"/>
    <property type="project" value="InterPro"/>
</dbReference>
<dbReference type="Pfam" id="PF18313">
    <property type="entry name" value="TLP1_add_C"/>
    <property type="match status" value="1"/>
</dbReference>
<keyword evidence="5" id="KW-1185">Reference proteome</keyword>
<dbReference type="CDD" id="cd06558">
    <property type="entry name" value="crotonase-like"/>
    <property type="match status" value="1"/>
</dbReference>
<reference evidence="4 5" key="1">
    <citation type="journal article" date="2009" name="Int. J. Syst. Evol. Microbiol.">
        <title>Nocardioides caeni sp. nov., isolated from wastewater.</title>
        <authorList>
            <person name="Yoon J.H."/>
            <person name="Kang S.J."/>
            <person name="Park S."/>
            <person name="Kim W."/>
            <person name="Oh T.K."/>
        </authorList>
    </citation>
    <scope>NUCLEOTIDE SEQUENCE [LARGE SCALE GENOMIC DNA]</scope>
    <source>
        <strain evidence="4 5">DSM 23134</strain>
    </source>
</reference>
<dbReference type="Gene3D" id="3.90.226.10">
    <property type="entry name" value="2-enoyl-CoA Hydratase, Chain A, domain 1"/>
    <property type="match status" value="1"/>
</dbReference>
<dbReference type="RefSeq" id="WP_136564436.1">
    <property type="nucleotide sequence ID" value="NZ_BAABLS010000005.1"/>
</dbReference>
<dbReference type="InterPro" id="IPR019587">
    <property type="entry name" value="Polyketide_cyclase/dehydratase"/>
</dbReference>
<dbReference type="SUPFAM" id="SSF53901">
    <property type="entry name" value="Thiolase-like"/>
    <property type="match status" value="2"/>
</dbReference>
<organism evidence="4 5">
    <name type="scientific">Nocardioides caeni</name>
    <dbReference type="NCBI Taxonomy" id="574700"/>
    <lineage>
        <taxon>Bacteria</taxon>
        <taxon>Bacillati</taxon>
        <taxon>Actinomycetota</taxon>
        <taxon>Actinomycetes</taxon>
        <taxon>Propionibacteriales</taxon>
        <taxon>Nocardioidaceae</taxon>
        <taxon>Nocardioides</taxon>
    </lineage>
</organism>
<evidence type="ECO:0000259" key="3">
    <source>
        <dbReference type="Pfam" id="PF18313"/>
    </source>
</evidence>
<dbReference type="InterPro" id="IPR014748">
    <property type="entry name" value="Enoyl-CoA_hydra_C"/>
</dbReference>
<feature type="domain" description="Thiolase-like protein type 1 additional C-terminal" evidence="3">
    <location>
        <begin position="638"/>
        <end position="705"/>
    </location>
</feature>
<name>A0A4S8N096_9ACTN</name>
<dbReference type="OrthoDB" id="4470569at2"/>
<dbReference type="Proteomes" id="UP000307087">
    <property type="component" value="Unassembled WGS sequence"/>
</dbReference>
<dbReference type="NCBIfam" id="NF006100">
    <property type="entry name" value="PRK08252.1"/>
    <property type="match status" value="1"/>
</dbReference>
<evidence type="ECO:0000256" key="1">
    <source>
        <dbReference type="ARBA" id="ARBA00005254"/>
    </source>
</evidence>
<evidence type="ECO:0000256" key="2">
    <source>
        <dbReference type="RuleBase" id="RU003707"/>
    </source>
</evidence>
<dbReference type="SUPFAM" id="SSF55961">
    <property type="entry name" value="Bet v1-like"/>
    <property type="match status" value="1"/>
</dbReference>
<evidence type="ECO:0000313" key="5">
    <source>
        <dbReference type="Proteomes" id="UP000307087"/>
    </source>
</evidence>
<proteinExistence type="inferred from homology"/>
<dbReference type="Gene3D" id="3.40.47.10">
    <property type="match status" value="1"/>
</dbReference>
<accession>A0A4S8N096</accession>
<dbReference type="EMBL" id="STGW01000023">
    <property type="protein sequence ID" value="THV08871.1"/>
    <property type="molecule type" value="Genomic_DNA"/>
</dbReference>
<dbReference type="InterPro" id="IPR001753">
    <property type="entry name" value="Enoyl-CoA_hydra/iso"/>
</dbReference>
<dbReference type="Pfam" id="PF10604">
    <property type="entry name" value="Polyketide_cyc2"/>
    <property type="match status" value="1"/>
</dbReference>
<dbReference type="AlphaFoldDB" id="A0A4S8N096"/>
<dbReference type="InterPro" id="IPR016039">
    <property type="entry name" value="Thiolase-like"/>
</dbReference>
<dbReference type="PROSITE" id="PS00166">
    <property type="entry name" value="ENOYL_COA_HYDRATASE"/>
    <property type="match status" value="1"/>
</dbReference>
<dbReference type="PANTHER" id="PTHR43802">
    <property type="entry name" value="ENOYL-COA HYDRATASE"/>
    <property type="match status" value="1"/>
</dbReference>